<proteinExistence type="predicted"/>
<protein>
    <submittedName>
        <fullName evidence="2">Uncharacterized protein</fullName>
    </submittedName>
</protein>
<organism evidence="2 3">
    <name type="scientific">Trichoderma lentiforme</name>
    <dbReference type="NCBI Taxonomy" id="1567552"/>
    <lineage>
        <taxon>Eukaryota</taxon>
        <taxon>Fungi</taxon>
        <taxon>Dikarya</taxon>
        <taxon>Ascomycota</taxon>
        <taxon>Pezizomycotina</taxon>
        <taxon>Sordariomycetes</taxon>
        <taxon>Hypocreomycetidae</taxon>
        <taxon>Hypocreales</taxon>
        <taxon>Hypocreaceae</taxon>
        <taxon>Trichoderma</taxon>
    </lineage>
</organism>
<comment type="caution">
    <text evidence="2">The sequence shown here is derived from an EMBL/GenBank/DDBJ whole genome shotgun (WGS) entry which is preliminary data.</text>
</comment>
<sequence>MDEEEHPRPINPDGDVESPAGDPGNMVVQMSWRDIWPEPWPQADDLEHFMWKSRAEPHEWEGIMRLLKRGLEHQALTQANQSTRLAGQMLEIGVNAWHPQADNMQVHAVVGVATVMQCGLRARLLTSIECQGEHWMLQRMRN</sequence>
<feature type="region of interest" description="Disordered" evidence="1">
    <location>
        <begin position="1"/>
        <end position="26"/>
    </location>
</feature>
<dbReference type="EMBL" id="QLNT01000006">
    <property type="protein sequence ID" value="KAF3073724.1"/>
    <property type="molecule type" value="Genomic_DNA"/>
</dbReference>
<evidence type="ECO:0000313" key="3">
    <source>
        <dbReference type="Proteomes" id="UP000801864"/>
    </source>
</evidence>
<name>A0A9P5CFP1_9HYPO</name>
<accession>A0A9P5CFP1</accession>
<gene>
    <name evidence="2" type="ORF">CFAM422_004333</name>
</gene>
<evidence type="ECO:0000256" key="1">
    <source>
        <dbReference type="SAM" id="MobiDB-lite"/>
    </source>
</evidence>
<dbReference type="Proteomes" id="UP000801864">
    <property type="component" value="Unassembled WGS sequence"/>
</dbReference>
<evidence type="ECO:0000313" key="2">
    <source>
        <dbReference type="EMBL" id="KAF3073724.1"/>
    </source>
</evidence>
<keyword evidence="3" id="KW-1185">Reference proteome</keyword>
<reference evidence="2 3" key="1">
    <citation type="submission" date="2018-06" db="EMBL/GenBank/DDBJ databases">
        <title>Genome analysis of cellulolytic fungus Trichoderma lentiforme CFAM-422.</title>
        <authorList>
            <person name="Steindorff A.S."/>
            <person name="Formighieri E.F."/>
            <person name="Midorikawa G.E.O."/>
            <person name="Tamietti M.S."/>
            <person name="Ramos E.Z."/>
            <person name="Silva A.S."/>
            <person name="Bon E.P.S."/>
            <person name="Mendes T.D."/>
            <person name="Damaso M.C.T."/>
            <person name="Favaro L.C.L."/>
        </authorList>
    </citation>
    <scope>NUCLEOTIDE SEQUENCE [LARGE SCALE GENOMIC DNA]</scope>
    <source>
        <strain evidence="2 3">CFAM-422</strain>
    </source>
</reference>
<dbReference type="AlphaFoldDB" id="A0A9P5CFP1"/>